<organism evidence="4 5">
    <name type="scientific">Tenacibaculum todarodis</name>
    <dbReference type="NCBI Taxonomy" id="1850252"/>
    <lineage>
        <taxon>Bacteria</taxon>
        <taxon>Pseudomonadati</taxon>
        <taxon>Bacteroidota</taxon>
        <taxon>Flavobacteriia</taxon>
        <taxon>Flavobacteriales</taxon>
        <taxon>Flavobacteriaceae</taxon>
        <taxon>Tenacibaculum</taxon>
    </lineage>
</organism>
<evidence type="ECO:0000256" key="1">
    <source>
        <dbReference type="SAM" id="SignalP"/>
    </source>
</evidence>
<feature type="domain" description="Tail specific protease" evidence="2">
    <location>
        <begin position="218"/>
        <end position="409"/>
    </location>
</feature>
<dbReference type="STRING" id="1850252.LPB136_03390"/>
<evidence type="ECO:0000259" key="3">
    <source>
        <dbReference type="Pfam" id="PF18294"/>
    </source>
</evidence>
<dbReference type="KEGG" id="ten:LPB136_03390"/>
<dbReference type="GO" id="GO:0007165">
    <property type="term" value="P:signal transduction"/>
    <property type="evidence" value="ECO:0007669"/>
    <property type="project" value="TreeGrafter"/>
</dbReference>
<dbReference type="Pfam" id="PF18294">
    <property type="entry name" value="Pept_S41_N"/>
    <property type="match status" value="1"/>
</dbReference>
<evidence type="ECO:0000313" key="5">
    <source>
        <dbReference type="Proteomes" id="UP000181898"/>
    </source>
</evidence>
<dbReference type="Proteomes" id="UP000181898">
    <property type="component" value="Chromosome"/>
</dbReference>
<proteinExistence type="predicted"/>
<feature type="chain" id="PRO_5012137140" evidence="1">
    <location>
        <begin position="21"/>
        <end position="472"/>
    </location>
</feature>
<protein>
    <submittedName>
        <fullName evidence="4">Peptidase S41</fullName>
    </submittedName>
</protein>
<dbReference type="SUPFAM" id="SSF52096">
    <property type="entry name" value="ClpP/crotonase"/>
    <property type="match status" value="1"/>
</dbReference>
<dbReference type="InterPro" id="IPR029045">
    <property type="entry name" value="ClpP/crotonase-like_dom_sf"/>
</dbReference>
<dbReference type="Pfam" id="PF03572">
    <property type="entry name" value="Peptidase_S41"/>
    <property type="match status" value="1"/>
</dbReference>
<dbReference type="PANTHER" id="PTHR32060:SF30">
    <property type="entry name" value="CARBOXY-TERMINAL PROCESSING PROTEASE CTPA"/>
    <property type="match status" value="1"/>
</dbReference>
<dbReference type="OrthoDB" id="7168509at2"/>
<dbReference type="EMBL" id="CP018155">
    <property type="protein sequence ID" value="APG64462.1"/>
    <property type="molecule type" value="Genomic_DNA"/>
</dbReference>
<feature type="domain" description="Peptidase S41 N-terminal" evidence="3">
    <location>
        <begin position="30"/>
        <end position="92"/>
    </location>
</feature>
<dbReference type="Gene3D" id="3.90.226.10">
    <property type="entry name" value="2-enoyl-CoA Hydratase, Chain A, domain 1"/>
    <property type="match status" value="1"/>
</dbReference>
<dbReference type="Gene3D" id="3.30.750.170">
    <property type="match status" value="1"/>
</dbReference>
<dbReference type="RefSeq" id="WP_072554788.1">
    <property type="nucleotide sequence ID" value="NZ_CP018155.1"/>
</dbReference>
<dbReference type="PROSITE" id="PS51257">
    <property type="entry name" value="PROKAR_LIPOPROTEIN"/>
    <property type="match status" value="1"/>
</dbReference>
<feature type="signal peptide" evidence="1">
    <location>
        <begin position="1"/>
        <end position="20"/>
    </location>
</feature>
<evidence type="ECO:0000259" key="2">
    <source>
        <dbReference type="Pfam" id="PF03572"/>
    </source>
</evidence>
<gene>
    <name evidence="4" type="ORF">LPB136_03390</name>
</gene>
<keyword evidence="5" id="KW-1185">Reference proteome</keyword>
<dbReference type="PANTHER" id="PTHR32060">
    <property type="entry name" value="TAIL-SPECIFIC PROTEASE"/>
    <property type="match status" value="1"/>
</dbReference>
<keyword evidence="1" id="KW-0732">Signal</keyword>
<name>A0A1L3JH67_9FLAO</name>
<dbReference type="InterPro" id="IPR041613">
    <property type="entry name" value="Pept_S41_N"/>
</dbReference>
<dbReference type="GO" id="GO:0006508">
    <property type="term" value="P:proteolysis"/>
    <property type="evidence" value="ECO:0007669"/>
    <property type="project" value="InterPro"/>
</dbReference>
<dbReference type="AlphaFoldDB" id="A0A1L3JH67"/>
<dbReference type="CDD" id="cd07561">
    <property type="entry name" value="Peptidase_S41_CPP_like"/>
    <property type="match status" value="1"/>
</dbReference>
<dbReference type="GO" id="GO:0030288">
    <property type="term" value="C:outer membrane-bounded periplasmic space"/>
    <property type="evidence" value="ECO:0007669"/>
    <property type="project" value="TreeGrafter"/>
</dbReference>
<dbReference type="GO" id="GO:0004175">
    <property type="term" value="F:endopeptidase activity"/>
    <property type="evidence" value="ECO:0007669"/>
    <property type="project" value="TreeGrafter"/>
</dbReference>
<dbReference type="InterPro" id="IPR005151">
    <property type="entry name" value="Tail-specific_protease"/>
</dbReference>
<dbReference type="InterPro" id="IPR036034">
    <property type="entry name" value="PDZ_sf"/>
</dbReference>
<dbReference type="GO" id="GO:0008236">
    <property type="term" value="F:serine-type peptidase activity"/>
    <property type="evidence" value="ECO:0007669"/>
    <property type="project" value="InterPro"/>
</dbReference>
<reference evidence="4 5" key="1">
    <citation type="submission" date="2016-11" db="EMBL/GenBank/DDBJ databases">
        <title>Tenacibaculum sp. LPB0136, isolated from marine environment.</title>
        <authorList>
            <person name="Kim E."/>
            <person name="Yi H."/>
        </authorList>
    </citation>
    <scope>NUCLEOTIDE SEQUENCE [LARGE SCALE GENOMIC DNA]</scope>
    <source>
        <strain evidence="4 5">LPB0136</strain>
    </source>
</reference>
<sequence length="472" mass="52745">MKFTRLFILFIALSTLISCSKNENIPTDIEVQTFVWKGLNAYYLWQGEIPDLSDRRFSADQQLYSYLQGFSNPENLFESLLFERGVTDKFSWIVDDYIALENSFEGTTETSGMEFGLRTFENDPTKVYGYVRYVVPGTDAENKGITRGMIFTQVNGTALTLANYRSLLFSSSTSYTIQLADFNSGNPTENGTEIALDKSQFTENSVHTSAIFDEGTNKIGYLMYNAFTPQFDDELNAVFANFKSELVTDLVIDLRYNGGGSVRTATYLASMITGQFNGDVFSKQRWNSKVEEASDPSNFINNFTDQINNGIVNQPINSLNLENIYFITTGSSASASELVINGLVPHINVKQVGTKTLGKYVGSITLYDSPNFNKTDVNPNHNWAMQPIVLEIVNKDGNNDKDGIEPTVEFPEDYGNLGVLGDRNEPLLDRTITLITTGARGVFTPQNTYFGEEISNSKLHTPTSNNMYVELK</sequence>
<evidence type="ECO:0000313" key="4">
    <source>
        <dbReference type="EMBL" id="APG64462.1"/>
    </source>
</evidence>
<dbReference type="Gene3D" id="2.30.42.10">
    <property type="match status" value="1"/>
</dbReference>
<accession>A0A1L3JH67</accession>